<dbReference type="Pfam" id="PF06564">
    <property type="entry name" value="CBP_BcsQ"/>
    <property type="match status" value="1"/>
</dbReference>
<accession>A0A7S7NM17</accession>
<dbReference type="EMBL" id="CP063849">
    <property type="protein sequence ID" value="QOY86083.1"/>
    <property type="molecule type" value="Genomic_DNA"/>
</dbReference>
<keyword evidence="4" id="KW-1185">Reference proteome</keyword>
<organism evidence="3 4">
    <name type="scientific">Paludibaculum fermentans</name>
    <dbReference type="NCBI Taxonomy" id="1473598"/>
    <lineage>
        <taxon>Bacteria</taxon>
        <taxon>Pseudomonadati</taxon>
        <taxon>Acidobacteriota</taxon>
        <taxon>Terriglobia</taxon>
        <taxon>Bryobacterales</taxon>
        <taxon>Bryobacteraceae</taxon>
        <taxon>Paludibaculum</taxon>
    </lineage>
</organism>
<evidence type="ECO:0000256" key="1">
    <source>
        <dbReference type="PROSITE-ProRule" id="PRU00169"/>
    </source>
</evidence>
<dbReference type="GO" id="GO:0005524">
    <property type="term" value="F:ATP binding"/>
    <property type="evidence" value="ECO:0007669"/>
    <property type="project" value="TreeGrafter"/>
</dbReference>
<dbReference type="GO" id="GO:0009898">
    <property type="term" value="C:cytoplasmic side of plasma membrane"/>
    <property type="evidence" value="ECO:0007669"/>
    <property type="project" value="TreeGrafter"/>
</dbReference>
<proteinExistence type="predicted"/>
<name>A0A7S7NM17_PALFE</name>
<dbReference type="InterPro" id="IPR050625">
    <property type="entry name" value="ParA/MinD_ATPase"/>
</dbReference>
<dbReference type="InterPro" id="IPR017746">
    <property type="entry name" value="Cellulose_synthase_operon_BcsQ"/>
</dbReference>
<dbReference type="InterPro" id="IPR001789">
    <property type="entry name" value="Sig_transdc_resp-reg_receiver"/>
</dbReference>
<dbReference type="GO" id="GO:0000160">
    <property type="term" value="P:phosphorelay signal transduction system"/>
    <property type="evidence" value="ECO:0007669"/>
    <property type="project" value="InterPro"/>
</dbReference>
<evidence type="ECO:0000313" key="4">
    <source>
        <dbReference type="Proteomes" id="UP000593892"/>
    </source>
</evidence>
<dbReference type="Gene3D" id="3.40.50.300">
    <property type="entry name" value="P-loop containing nucleotide triphosphate hydrolases"/>
    <property type="match status" value="1"/>
</dbReference>
<dbReference type="SUPFAM" id="SSF52172">
    <property type="entry name" value="CheY-like"/>
    <property type="match status" value="1"/>
</dbReference>
<protein>
    <recommendedName>
        <fullName evidence="2">Response regulatory domain-containing protein</fullName>
    </recommendedName>
</protein>
<dbReference type="Proteomes" id="UP000593892">
    <property type="component" value="Chromosome"/>
</dbReference>
<evidence type="ECO:0000259" key="2">
    <source>
        <dbReference type="PROSITE" id="PS50110"/>
    </source>
</evidence>
<dbReference type="GO" id="GO:0005829">
    <property type="term" value="C:cytosol"/>
    <property type="evidence" value="ECO:0007669"/>
    <property type="project" value="TreeGrafter"/>
</dbReference>
<sequence length="393" mass="42077">MSAGPLRVVVVAPHAAMASELRARFLEEVGFEVVTVLASYPGAERLRLTLAHFQPDCLYLQCDDLPASMKLLQTLHQMEFRGPVVACAMRHQPDAVIDLLRGGAFDYLHLPFDEFSFREVAQRVESRAPRNSESFLQCGARVVGFTSSKPGSGATTLATQAAFALRRMSGRRVLSIDLNLLSGTTSGWAEAMVHPFDVVDAVAALPAGARCFSEAIQFNGISMLPAPAIPETDSVPEEELRSLLQMARQCFDWVVVDLPCTAAPETLAAAALMDDVVVVTTPELASLNTLHRNTELLYAAGVEPASLHVALNRTSKRDPLQPDAISAALKMHLSWILPNDYFSLQAAGQLGLTGESALALAVRKMATDFCGTPKVHGVEVDGVAGEVSLAAAG</sequence>
<dbReference type="InterPro" id="IPR011006">
    <property type="entry name" value="CheY-like_superfamily"/>
</dbReference>
<dbReference type="InterPro" id="IPR027417">
    <property type="entry name" value="P-loop_NTPase"/>
</dbReference>
<gene>
    <name evidence="3" type="ORF">IRI77_25165</name>
</gene>
<dbReference type="Gene3D" id="3.40.50.2300">
    <property type="match status" value="1"/>
</dbReference>
<evidence type="ECO:0000313" key="3">
    <source>
        <dbReference type="EMBL" id="QOY86083.1"/>
    </source>
</evidence>
<dbReference type="PROSITE" id="PS50110">
    <property type="entry name" value="RESPONSE_REGULATORY"/>
    <property type="match status" value="1"/>
</dbReference>
<dbReference type="PANTHER" id="PTHR43384:SF13">
    <property type="entry name" value="SLR0110 PROTEIN"/>
    <property type="match status" value="1"/>
</dbReference>
<dbReference type="SUPFAM" id="SSF52540">
    <property type="entry name" value="P-loop containing nucleoside triphosphate hydrolases"/>
    <property type="match status" value="1"/>
</dbReference>
<dbReference type="GO" id="GO:0051782">
    <property type="term" value="P:negative regulation of cell division"/>
    <property type="evidence" value="ECO:0007669"/>
    <property type="project" value="TreeGrafter"/>
</dbReference>
<dbReference type="AlphaFoldDB" id="A0A7S7NM17"/>
<dbReference type="PANTHER" id="PTHR43384">
    <property type="entry name" value="SEPTUM SITE-DETERMINING PROTEIN MIND HOMOLOG, CHLOROPLASTIC-RELATED"/>
    <property type="match status" value="1"/>
</dbReference>
<dbReference type="RefSeq" id="WP_194447752.1">
    <property type="nucleotide sequence ID" value="NZ_CP063849.1"/>
</dbReference>
<comment type="caution">
    <text evidence="1">Lacks conserved residue(s) required for the propagation of feature annotation.</text>
</comment>
<dbReference type="GO" id="GO:0016887">
    <property type="term" value="F:ATP hydrolysis activity"/>
    <property type="evidence" value="ECO:0007669"/>
    <property type="project" value="TreeGrafter"/>
</dbReference>
<feature type="domain" description="Response regulatory" evidence="2">
    <location>
        <begin position="7"/>
        <end position="125"/>
    </location>
</feature>
<reference evidence="3 4" key="1">
    <citation type="submission" date="2020-10" db="EMBL/GenBank/DDBJ databases">
        <title>Complete genome sequence of Paludibaculum fermentans P105T, a facultatively anaerobic acidobacterium capable of dissimilatory Fe(III) reduction.</title>
        <authorList>
            <person name="Dedysh S.N."/>
            <person name="Beletsky A.V."/>
            <person name="Kulichevskaya I.S."/>
            <person name="Mardanov A.V."/>
            <person name="Ravin N.V."/>
        </authorList>
    </citation>
    <scope>NUCLEOTIDE SEQUENCE [LARGE SCALE GENOMIC DNA]</scope>
    <source>
        <strain evidence="3 4">P105</strain>
    </source>
</reference>
<dbReference type="KEGG" id="pfer:IRI77_25165"/>